<proteinExistence type="predicted"/>
<reference evidence="1" key="1">
    <citation type="submission" date="2021-06" db="EMBL/GenBank/DDBJ databases">
        <authorList>
            <person name="Gannon L."/>
            <person name="Redgwell R T."/>
            <person name="Michniewski S."/>
            <person name="Harrison D C."/>
            <person name="Millard A."/>
        </authorList>
    </citation>
    <scope>NUCLEOTIDE SEQUENCE</scope>
</reference>
<protein>
    <submittedName>
        <fullName evidence="1">Uncharacterized protein</fullName>
    </submittedName>
</protein>
<organism evidence="1">
    <name type="scientific">uncultured marine phage</name>
    <dbReference type="NCBI Taxonomy" id="707152"/>
    <lineage>
        <taxon>Viruses</taxon>
        <taxon>environmental samples</taxon>
    </lineage>
</organism>
<accession>A0A8D9FQ32</accession>
<gene>
    <name evidence="1" type="ORF">SLAVMIC_00268</name>
</gene>
<evidence type="ECO:0000313" key="1">
    <source>
        <dbReference type="EMBL" id="CAG7580142.1"/>
    </source>
</evidence>
<dbReference type="EMBL" id="OU342829">
    <property type="protein sequence ID" value="CAG7580142.1"/>
    <property type="molecule type" value="Genomic_DNA"/>
</dbReference>
<sequence>MIRFNQYKGEELDKIPIDYGRQILKLNWSMSSFCMCEYIYQNDNGDLFYVNGVLQYTAPIKLYKDESDDNKDNDYYHLAIVIPIVSREALVNYLTDKGIMRDLFDDGDDCYIMKMDAPMYKHDDGRISYSMHPVVDEKEVSRKIDSELKDFDFKAVKVLKLKDVDSITHPTHYDISGLSTYGLDEDPNFIFIDDEHKDQIRNFCK</sequence>
<name>A0A8D9FQ32_9VIRU</name>